<evidence type="ECO:0000256" key="1">
    <source>
        <dbReference type="SAM" id="Phobius"/>
    </source>
</evidence>
<reference evidence="2" key="1">
    <citation type="submission" date="2022-06" db="EMBL/GenBank/DDBJ databases">
        <title>Novel species in genus nocardia.</title>
        <authorList>
            <person name="Li F."/>
        </authorList>
    </citation>
    <scope>NUCLEOTIDE SEQUENCE</scope>
    <source>
        <strain evidence="2">CDC141</strain>
    </source>
</reference>
<feature type="transmembrane region" description="Helical" evidence="1">
    <location>
        <begin position="63"/>
        <end position="87"/>
    </location>
</feature>
<keyword evidence="1" id="KW-0472">Membrane</keyword>
<dbReference type="EMBL" id="JAMRXG010000001">
    <property type="protein sequence ID" value="MCM6772315.1"/>
    <property type="molecule type" value="Genomic_DNA"/>
</dbReference>
<dbReference type="RefSeq" id="WP_251909176.1">
    <property type="nucleotide sequence ID" value="NZ_JAMRXG010000001.1"/>
</dbReference>
<gene>
    <name evidence="2" type="ORF">NDR86_02365</name>
</gene>
<organism evidence="2 3">
    <name type="scientific">Nocardia pulmonis</name>
    <dbReference type="NCBI Taxonomy" id="2951408"/>
    <lineage>
        <taxon>Bacteria</taxon>
        <taxon>Bacillati</taxon>
        <taxon>Actinomycetota</taxon>
        <taxon>Actinomycetes</taxon>
        <taxon>Mycobacteriales</taxon>
        <taxon>Nocardiaceae</taxon>
        <taxon>Nocardia</taxon>
    </lineage>
</organism>
<keyword evidence="1" id="KW-0812">Transmembrane</keyword>
<proteinExistence type="predicted"/>
<sequence>MSRNPIAGPPMSLPPDHPPGDSILVTVGDIGCSPTTVYTPSGAHPLAGTTWILTNQTTVRERIPTYAIVLAVVFVLACFLGLLFLAIREQRMEGFVQVSVQGPDFYYATQVPVGSPQQVFDTERRVNYIRALVAASRQQG</sequence>
<evidence type="ECO:0000313" key="3">
    <source>
        <dbReference type="Proteomes" id="UP001139157"/>
    </source>
</evidence>
<name>A0A9X2IVZ5_9NOCA</name>
<evidence type="ECO:0000313" key="2">
    <source>
        <dbReference type="EMBL" id="MCM6772315.1"/>
    </source>
</evidence>
<comment type="caution">
    <text evidence="2">The sequence shown here is derived from an EMBL/GenBank/DDBJ whole genome shotgun (WGS) entry which is preliminary data.</text>
</comment>
<dbReference type="Proteomes" id="UP001139157">
    <property type="component" value="Unassembled WGS sequence"/>
</dbReference>
<protein>
    <submittedName>
        <fullName evidence="2">Uncharacterized protein</fullName>
    </submittedName>
</protein>
<keyword evidence="1" id="KW-1133">Transmembrane helix</keyword>
<keyword evidence="3" id="KW-1185">Reference proteome</keyword>
<dbReference type="AlphaFoldDB" id="A0A9X2IVZ5"/>
<accession>A0A9X2IVZ5</accession>